<keyword evidence="1" id="KW-0677">Repeat</keyword>
<dbReference type="Gene3D" id="2.130.10.30">
    <property type="entry name" value="Regulator of chromosome condensation 1/beta-lactamase-inhibitor protein II"/>
    <property type="match status" value="2"/>
</dbReference>
<evidence type="ECO:0000256" key="1">
    <source>
        <dbReference type="ARBA" id="ARBA00022737"/>
    </source>
</evidence>
<dbReference type="OrthoDB" id="3935025at2759"/>
<dbReference type="PANTHER" id="PTHR22870">
    <property type="entry name" value="REGULATOR OF CHROMOSOME CONDENSATION"/>
    <property type="match status" value="1"/>
</dbReference>
<dbReference type="SUPFAM" id="SSF56219">
    <property type="entry name" value="DNase I-like"/>
    <property type="match status" value="1"/>
</dbReference>
<dbReference type="InterPro" id="IPR051210">
    <property type="entry name" value="Ub_ligase/GEF_domain"/>
</dbReference>
<evidence type="ECO:0000313" key="4">
    <source>
        <dbReference type="EMBL" id="OLQ03680.1"/>
    </source>
</evidence>
<dbReference type="PANTHER" id="PTHR22870:SF408">
    <property type="entry name" value="OS09G0560450 PROTEIN"/>
    <property type="match status" value="1"/>
</dbReference>
<keyword evidence="5" id="KW-1185">Reference proteome</keyword>
<dbReference type="SUPFAM" id="SSF50985">
    <property type="entry name" value="RCC1/BLIP-II"/>
    <property type="match status" value="2"/>
</dbReference>
<evidence type="ECO:0000313" key="5">
    <source>
        <dbReference type="Proteomes" id="UP000186817"/>
    </source>
</evidence>
<dbReference type="InterPro" id="IPR009091">
    <property type="entry name" value="RCC1/BLIP-II"/>
</dbReference>
<gene>
    <name evidence="4" type="primary">HERC2</name>
    <name evidence="4" type="ORF">AK812_SmicGene13354</name>
</gene>
<feature type="domain" description="Endonuclease/exonuclease/phosphatase" evidence="3">
    <location>
        <begin position="949"/>
        <end position="1130"/>
    </location>
</feature>
<dbReference type="GO" id="GO:0003824">
    <property type="term" value="F:catalytic activity"/>
    <property type="evidence" value="ECO:0007669"/>
    <property type="project" value="InterPro"/>
</dbReference>
<evidence type="ECO:0000256" key="2">
    <source>
        <dbReference type="SAM" id="MobiDB-lite"/>
    </source>
</evidence>
<name>A0A1Q9E8E3_SYMMI</name>
<proteinExistence type="predicted"/>
<protein>
    <submittedName>
        <fullName evidence="4">Putative E3 ubiquitin-protein ligase HERC2</fullName>
    </submittedName>
</protein>
<comment type="caution">
    <text evidence="4">The sequence shown here is derived from an EMBL/GenBank/DDBJ whole genome shotgun (WGS) entry which is preliminary data.</text>
</comment>
<dbReference type="Pfam" id="PF03372">
    <property type="entry name" value="Exo_endo_phos"/>
    <property type="match status" value="1"/>
</dbReference>
<evidence type="ECO:0000259" key="3">
    <source>
        <dbReference type="Pfam" id="PF03372"/>
    </source>
</evidence>
<reference evidence="4 5" key="1">
    <citation type="submission" date="2016-02" db="EMBL/GenBank/DDBJ databases">
        <title>Genome analysis of coral dinoflagellate symbionts highlights evolutionary adaptations to a symbiotic lifestyle.</title>
        <authorList>
            <person name="Aranda M."/>
            <person name="Li Y."/>
            <person name="Liew Y.J."/>
            <person name="Baumgarten S."/>
            <person name="Simakov O."/>
            <person name="Wilson M."/>
            <person name="Piel J."/>
            <person name="Ashoor H."/>
            <person name="Bougouffa S."/>
            <person name="Bajic V.B."/>
            <person name="Ryu T."/>
            <person name="Ravasi T."/>
            <person name="Bayer T."/>
            <person name="Micklem G."/>
            <person name="Kim H."/>
            <person name="Bhak J."/>
            <person name="Lajeunesse T.C."/>
            <person name="Voolstra C.R."/>
        </authorList>
    </citation>
    <scope>NUCLEOTIDE SEQUENCE [LARGE SCALE GENOMIC DNA]</scope>
    <source>
        <strain evidence="4 5">CCMP2467</strain>
    </source>
</reference>
<accession>A0A1Q9E8E3</accession>
<organism evidence="4 5">
    <name type="scientific">Symbiodinium microadriaticum</name>
    <name type="common">Dinoflagellate</name>
    <name type="synonym">Zooxanthella microadriatica</name>
    <dbReference type="NCBI Taxonomy" id="2951"/>
    <lineage>
        <taxon>Eukaryota</taxon>
        <taxon>Sar</taxon>
        <taxon>Alveolata</taxon>
        <taxon>Dinophyceae</taxon>
        <taxon>Suessiales</taxon>
        <taxon>Symbiodiniaceae</taxon>
        <taxon>Symbiodinium</taxon>
    </lineage>
</organism>
<dbReference type="InterPro" id="IPR036691">
    <property type="entry name" value="Endo/exonu/phosph_ase_sf"/>
</dbReference>
<dbReference type="InterPro" id="IPR005135">
    <property type="entry name" value="Endo/exonuclease/phosphatase"/>
</dbReference>
<dbReference type="Gene3D" id="3.60.10.10">
    <property type="entry name" value="Endonuclease/exonuclease/phosphatase"/>
    <property type="match status" value="1"/>
</dbReference>
<dbReference type="Proteomes" id="UP000186817">
    <property type="component" value="Unassembled WGS sequence"/>
</dbReference>
<sequence length="1940" mass="211240">MWSADFVIQTGGWVYVWNDAGPPEFHCEHHWIDDGSIWTAMCRQFRKPCDLPRNRAWVPVPCLNDGGCHFVRATDPGEARVLMHDPSGVPGDEATECRLLLDTDGPRRVPLGWRLRPDVEQREQNGGFRDGDVFVPTRSGASPSLLGLLVGARLPVGLRLFLFGFCICSWSTAMVAPSLEQQTILPTPVGKYPWRVPYDIRAMHEAVLPGTRAAPLSPFSPHDEPCELTPDTLADDIYVSLSSHEPVWYHEVAPVWPALGIHRLTFVPVPPCPELVCVVVVSADWQLPVLIPKRADINWVLSHVRRHTPGAVVALRGPVGASARHRSDSDAVDWRNGDVLLAIEWHAAGRSLEVPTFLSLEHVRHSGLWMMDFQTACVVQLIIWRPGRPPVTTDMPADASWDATRQCFRGRFETKYPGAWAPVPWAYSNAVNLCQRSQDPTLCNVLVEVVSLVGQDYQLEPTCHTVHQASSRHSIAGALQLPTTDLRLIGIAEPSDDFPALRDGDVIHYRSPLDSRSRPFGNRVVLAGLLSYRLRPVLAPALFFLVGLSHVASASPSPGYDDHWLWSPYQGRLGPVHLQDGSAPDAAFTALEPIWSRGFIQVVPRPEHRRVWVPRPLSSTLVSVLLFGPPSAVAQMLPPVLSRALLLRIMRHFFGEVLAVAGRRFGLRSLEPAERLVPLNDGDLLVAIMETWVPSIQFGWPTQFQSIAAARERGLWSHALTFQGRGWAFLWYDGRTQPVTVPLRGMQTWDPSVCVLRPAFNHLTEGWWPRLHHRESCDSHIHFVPAHSLEAQGCRHRLSDADVSADTASAPAVLEFRDQHSRVPSGRRPNSFLATWQAVQARCSTHFRHVHSHVGILVNTFADALADHASRATHTAPAMFQPLDALRTLIEREGPWTWLIPRAVLRNGVPVYQVQVDTALELPREEPAEDIPQDSSAPAPTPVMPLHVITANVQSLKDAACNPFNPSGHAARRQYFYDQLHRHEVDIVCLQETRSKAGRWATAGVLTWRSGALKGQYGCEVWIRPEIVRPALTLLDFRIVVSQPRLLLVTSINPRFPVSVCTAHAPHSDRPDSEAETFWRELREALNRAPISRGLVVGLDANGDFTSADFAGPWAHSLASQALDFDLATANRKSCPKGDNVGAPRSRTLSGPLDEAPNAEQFTRQVEAAARSQAGGKAPGPDQVPNEIWSRHPVYTGQWLWPLCLSIGLSGREPFHFKRAIVCALYKKGPASLPENYRSIALLNGIAKLWHGHLRRSIGGSILGRYDPLQLGGRSGVPVSFAVAACRAASDLYSVQGRCEATLYVDIQAAYYEASRALLFHGDSQLSAPPEQHLQHLASLTQLLVSEGALQILGVAPEEIALLQDCVSASHWSLSGSTNIYLATRGSRYLGVVLTPKDTGHRAARFLSRWGTAQIACCDLWKDVALLFCPANMLSLLTSTGNIQSEEEAGPKSIPLLFRGEAEEKTVFVNLSLPQVCENETCSVCMETFRKKPPSVLMKGSRLRAQTALGAGKGRLLDSIGNVLDGGVPLKKARLQYEEPLTLQVRSVVVCGRSRAFAAILGDGSVVTWGHADWGGDTIAVRDQLKNVQQIQATKRAFAAILADGSVVTWGYTGYGGDSSGVRYQLKNVQQIQATDAAFAAILGDGSVVTWGDTGYGGDSSGVRDELKNVQQIQATDAAFAAILGDGSVVTWGDTRYGGDSSAVRDQLKNVQQIQATLSAFAAILADGSVVTWGRADRGGDCGAVQDQLKNAQQIQATLSAFAAILSDGSVVTWGDADYGGDSSAVRDQLKNVQQIQPTWRAFAAILGDGSVVTWGEAICGGDSSGVRDQLKNVQQIQAADAAFAAIVGDGSIVTWGYALSGGDNSAVRDPLKNVQQIQSRASAAISGDATVVTGGDEDFGGDGTALRGQLKNVRQIKAAALAFAAILGDGSVVTWGHAD</sequence>
<dbReference type="EMBL" id="LSRX01000230">
    <property type="protein sequence ID" value="OLQ03680.1"/>
    <property type="molecule type" value="Genomic_DNA"/>
</dbReference>
<feature type="region of interest" description="Disordered" evidence="2">
    <location>
        <begin position="1134"/>
        <end position="1157"/>
    </location>
</feature>